<evidence type="ECO:0000256" key="1">
    <source>
        <dbReference type="SAM" id="MobiDB-lite"/>
    </source>
</evidence>
<gene>
    <name evidence="3" type="primary">NDAI0H02830</name>
    <name evidence="3" type="ordered locus">NDAI_0H02830</name>
</gene>
<feature type="transmembrane region" description="Helical" evidence="2">
    <location>
        <begin position="21"/>
        <end position="40"/>
    </location>
</feature>
<feature type="compositionally biased region" description="Polar residues" evidence="1">
    <location>
        <begin position="110"/>
        <end position="128"/>
    </location>
</feature>
<accession>G0WF96</accession>
<dbReference type="AlphaFoldDB" id="G0WF96"/>
<protein>
    <recommendedName>
        <fullName evidence="5">Pkr1p</fullName>
    </recommendedName>
</protein>
<feature type="region of interest" description="Disordered" evidence="1">
    <location>
        <begin position="86"/>
        <end position="128"/>
    </location>
</feature>
<dbReference type="Pfam" id="PF08636">
    <property type="entry name" value="Pkr1"/>
    <property type="match status" value="1"/>
</dbReference>
<dbReference type="OMA" id="VKLWEDI"/>
<dbReference type="GeneID" id="11495988"/>
<reference evidence="3 4" key="1">
    <citation type="journal article" date="2011" name="Proc. Natl. Acad. Sci. U.S.A.">
        <title>Evolutionary erosion of yeast sex chromosomes by mating-type switching accidents.</title>
        <authorList>
            <person name="Gordon J.L."/>
            <person name="Armisen D."/>
            <person name="Proux-Wera E."/>
            <person name="Oheigeartaigh S.S."/>
            <person name="Byrne K.P."/>
            <person name="Wolfe K.H."/>
        </authorList>
    </citation>
    <scope>NUCLEOTIDE SEQUENCE [LARGE SCALE GENOMIC DNA]</scope>
    <source>
        <strain evidence="4">ATCC 10597 / BCRC 20456 / CBS 421 / NBRC 0211 / NRRL Y-12639</strain>
    </source>
</reference>
<dbReference type="eggNOG" id="ENOG502S6V3">
    <property type="taxonomic scope" value="Eukaryota"/>
</dbReference>
<feature type="compositionally biased region" description="Basic and acidic residues" evidence="1">
    <location>
        <begin position="86"/>
        <end position="106"/>
    </location>
</feature>
<dbReference type="InterPro" id="IPR013945">
    <property type="entry name" value="Pkr1"/>
</dbReference>
<organism evidence="3 4">
    <name type="scientific">Naumovozyma dairenensis (strain ATCC 10597 / BCRC 20456 / CBS 421 / NBRC 0211 / NRRL Y-12639)</name>
    <name type="common">Saccharomyces dairenensis</name>
    <dbReference type="NCBI Taxonomy" id="1071378"/>
    <lineage>
        <taxon>Eukaryota</taxon>
        <taxon>Fungi</taxon>
        <taxon>Dikarya</taxon>
        <taxon>Ascomycota</taxon>
        <taxon>Saccharomycotina</taxon>
        <taxon>Saccharomycetes</taxon>
        <taxon>Saccharomycetales</taxon>
        <taxon>Saccharomycetaceae</taxon>
        <taxon>Naumovozyma</taxon>
    </lineage>
</organism>
<dbReference type="Proteomes" id="UP000000689">
    <property type="component" value="Chromosome 8"/>
</dbReference>
<dbReference type="EMBL" id="HE580274">
    <property type="protein sequence ID" value="CCD26457.1"/>
    <property type="molecule type" value="Genomic_DNA"/>
</dbReference>
<evidence type="ECO:0008006" key="5">
    <source>
        <dbReference type="Google" id="ProtNLM"/>
    </source>
</evidence>
<dbReference type="HOGENOM" id="CLU_068499_1_0_1"/>
<evidence type="ECO:0000313" key="4">
    <source>
        <dbReference type="Proteomes" id="UP000000689"/>
    </source>
</evidence>
<dbReference type="GO" id="GO:0070072">
    <property type="term" value="P:vacuolar proton-transporting V-type ATPase complex assembly"/>
    <property type="evidence" value="ECO:0007669"/>
    <property type="project" value="EnsemblFungi"/>
</dbReference>
<dbReference type="OrthoDB" id="9626941at2759"/>
<dbReference type="PANTHER" id="PTHR28251:SF1">
    <property type="entry name" value="V-TYPE ATPASE ASSEMBLY FACTOR PKR1"/>
    <property type="match status" value="1"/>
</dbReference>
<keyword evidence="4" id="KW-1185">Reference proteome</keyword>
<keyword evidence="2" id="KW-0472">Membrane</keyword>
<dbReference type="KEGG" id="ndi:NDAI_0H02830"/>
<evidence type="ECO:0000256" key="2">
    <source>
        <dbReference type="SAM" id="Phobius"/>
    </source>
</evidence>
<dbReference type="PANTHER" id="PTHR28251">
    <property type="entry name" value="V-TYPE ATPASE ASSEMBLY FACTOR PKR1"/>
    <property type="match status" value="1"/>
</dbReference>
<name>G0WF96_NAUDC</name>
<dbReference type="RefSeq" id="XP_003671700.1">
    <property type="nucleotide sequence ID" value="XM_003671652.1"/>
</dbReference>
<feature type="transmembrane region" description="Helical" evidence="2">
    <location>
        <begin position="46"/>
        <end position="67"/>
    </location>
</feature>
<evidence type="ECO:0000313" key="3">
    <source>
        <dbReference type="EMBL" id="CCD26457.1"/>
    </source>
</evidence>
<dbReference type="GO" id="GO:0005789">
    <property type="term" value="C:endoplasmic reticulum membrane"/>
    <property type="evidence" value="ECO:0007669"/>
    <property type="project" value="EnsemblFungi"/>
</dbReference>
<keyword evidence="2" id="KW-0812">Transmembrane</keyword>
<proteinExistence type="predicted"/>
<keyword evidence="2" id="KW-1133">Transmembrane helix</keyword>
<sequence length="128" mass="14461">MIAFFEALWQSIFEPGTTPQLIIATHVSFIALFCTLIWLIYATKGNIHFCILLAIAFTLWIIVIWFIRELENVKLKSNEELGIPKELSEKGKDSTKKKESVVESKTAKSATTSARPKSTNNTTRSRKA</sequence>